<keyword evidence="8 12" id="KW-0479">Metal-binding</keyword>
<keyword evidence="9 12" id="KW-0460">Magnesium</keyword>
<dbReference type="PROSITE" id="PS00792">
    <property type="entry name" value="DHPS_1"/>
    <property type="match status" value="1"/>
</dbReference>
<dbReference type="GO" id="GO:0005829">
    <property type="term" value="C:cytosol"/>
    <property type="evidence" value="ECO:0007669"/>
    <property type="project" value="TreeGrafter"/>
</dbReference>
<evidence type="ECO:0000256" key="10">
    <source>
        <dbReference type="ARBA" id="ARBA00022909"/>
    </source>
</evidence>
<dbReference type="PROSITE" id="PS00793">
    <property type="entry name" value="DHPS_2"/>
    <property type="match status" value="1"/>
</dbReference>
<sequence length="295" mass="30503">MIGAPLPRPGRCVVMGILNVTPDSFSDGGRHDTLEAAVAHGLHLAAAGADLVDVGGESTRPGAHRVRPAEECRRVLPVVAELARHGIPVSIDTTRATVAAAALEAGAVLVNDVSGGLADPGMAPTVADAGVPWVLMHRRGDSRDMYAEAGYDDVVADVRRELCRRVDAALAAGVAAERIVVDPGLGFAKRPEHDLALLAGLDRIVDLGFPVLVGASRKRFLGTVLATPDGRTRRPDQRDHATLATSVLAARAGAWGVRVHDVPGTADAIRVVAAVDAAARAGAERATRTPSLTGT</sequence>
<dbReference type="Pfam" id="PF00809">
    <property type="entry name" value="Pterin_bind"/>
    <property type="match status" value="1"/>
</dbReference>
<dbReference type="NCBIfam" id="TIGR01496">
    <property type="entry name" value="DHPS"/>
    <property type="match status" value="1"/>
</dbReference>
<dbReference type="PROSITE" id="PS50972">
    <property type="entry name" value="PTERIN_BINDING"/>
    <property type="match status" value="1"/>
</dbReference>
<evidence type="ECO:0000256" key="12">
    <source>
        <dbReference type="RuleBase" id="RU361205"/>
    </source>
</evidence>
<evidence type="ECO:0000313" key="14">
    <source>
        <dbReference type="EMBL" id="SOD98404.1"/>
    </source>
</evidence>
<evidence type="ECO:0000256" key="9">
    <source>
        <dbReference type="ARBA" id="ARBA00022842"/>
    </source>
</evidence>
<reference evidence="15" key="1">
    <citation type="submission" date="2017-09" db="EMBL/GenBank/DDBJ databases">
        <authorList>
            <person name="Varghese N."/>
            <person name="Submissions S."/>
        </authorList>
    </citation>
    <scope>NUCLEOTIDE SEQUENCE [LARGE SCALE GENOMIC DNA]</scope>
    <source>
        <strain evidence="15">DSM 44270</strain>
    </source>
</reference>
<dbReference type="OrthoDB" id="9811744at2"/>
<dbReference type="GO" id="GO:0004156">
    <property type="term" value="F:dihydropteroate synthase activity"/>
    <property type="evidence" value="ECO:0007669"/>
    <property type="project" value="UniProtKB-EC"/>
</dbReference>
<dbReference type="InterPro" id="IPR000489">
    <property type="entry name" value="Pterin-binding_dom"/>
</dbReference>
<keyword evidence="15" id="KW-1185">Reference proteome</keyword>
<comment type="similarity">
    <text evidence="4 12">Belongs to the DHPS family.</text>
</comment>
<evidence type="ECO:0000256" key="6">
    <source>
        <dbReference type="ARBA" id="ARBA00016919"/>
    </source>
</evidence>
<dbReference type="GO" id="GO:0046654">
    <property type="term" value="P:tetrahydrofolate biosynthetic process"/>
    <property type="evidence" value="ECO:0007669"/>
    <property type="project" value="UniProtKB-UniPathway"/>
</dbReference>
<dbReference type="PANTHER" id="PTHR20941:SF1">
    <property type="entry name" value="FOLIC ACID SYNTHESIS PROTEIN FOL1"/>
    <property type="match status" value="1"/>
</dbReference>
<name>A0A286GTU0_9ACTN</name>
<dbReference type="FunFam" id="3.20.20.20:FF:000006">
    <property type="entry name" value="Dihydropteroate synthase"/>
    <property type="match status" value="1"/>
</dbReference>
<comment type="pathway">
    <text evidence="3 12">Cofactor biosynthesis; tetrahydrofolate biosynthesis; 7,8-dihydrofolate from 2-amino-4-hydroxy-6-hydroxymethyl-7,8-dihydropteridine diphosphate and 4-aminobenzoate: step 1/2.</text>
</comment>
<evidence type="ECO:0000256" key="1">
    <source>
        <dbReference type="ARBA" id="ARBA00000012"/>
    </source>
</evidence>
<evidence type="ECO:0000256" key="7">
    <source>
        <dbReference type="ARBA" id="ARBA00022679"/>
    </source>
</evidence>
<dbReference type="InterPro" id="IPR011005">
    <property type="entry name" value="Dihydropteroate_synth-like_sf"/>
</dbReference>
<dbReference type="PANTHER" id="PTHR20941">
    <property type="entry name" value="FOLATE SYNTHESIS PROTEINS"/>
    <property type="match status" value="1"/>
</dbReference>
<evidence type="ECO:0000313" key="15">
    <source>
        <dbReference type="Proteomes" id="UP000219482"/>
    </source>
</evidence>
<dbReference type="EC" id="2.5.1.15" evidence="5 12"/>
<dbReference type="UniPathway" id="UPA00077">
    <property type="reaction ID" value="UER00156"/>
</dbReference>
<evidence type="ECO:0000256" key="3">
    <source>
        <dbReference type="ARBA" id="ARBA00004763"/>
    </source>
</evidence>
<comment type="cofactor">
    <cofactor evidence="2 12">
        <name>Mg(2+)</name>
        <dbReference type="ChEBI" id="CHEBI:18420"/>
    </cofactor>
</comment>
<accession>A0A286GTU0</accession>
<protein>
    <recommendedName>
        <fullName evidence="6 12">Dihydropteroate synthase</fullName>
        <shortName evidence="12">DHPS</shortName>
        <ecNumber evidence="5 12">2.5.1.15</ecNumber>
    </recommendedName>
    <alternativeName>
        <fullName evidence="11 12">Dihydropteroate pyrophosphorylase</fullName>
    </alternativeName>
</protein>
<comment type="catalytic activity">
    <reaction evidence="1">
        <text>(7,8-dihydropterin-6-yl)methyl diphosphate + 4-aminobenzoate = 7,8-dihydropteroate + diphosphate</text>
        <dbReference type="Rhea" id="RHEA:19949"/>
        <dbReference type="ChEBI" id="CHEBI:17836"/>
        <dbReference type="ChEBI" id="CHEBI:17839"/>
        <dbReference type="ChEBI" id="CHEBI:33019"/>
        <dbReference type="ChEBI" id="CHEBI:72950"/>
        <dbReference type="EC" id="2.5.1.15"/>
    </reaction>
</comment>
<evidence type="ECO:0000256" key="4">
    <source>
        <dbReference type="ARBA" id="ARBA00009503"/>
    </source>
</evidence>
<feature type="domain" description="Pterin-binding" evidence="13">
    <location>
        <begin position="12"/>
        <end position="270"/>
    </location>
</feature>
<evidence type="ECO:0000256" key="11">
    <source>
        <dbReference type="ARBA" id="ARBA00030193"/>
    </source>
</evidence>
<dbReference type="EMBL" id="OCNK01000002">
    <property type="protein sequence ID" value="SOD98404.1"/>
    <property type="molecule type" value="Genomic_DNA"/>
</dbReference>
<proteinExistence type="inferred from homology"/>
<dbReference type="AlphaFoldDB" id="A0A286GTU0"/>
<evidence type="ECO:0000256" key="5">
    <source>
        <dbReference type="ARBA" id="ARBA00012458"/>
    </source>
</evidence>
<dbReference type="Gene3D" id="3.20.20.20">
    <property type="entry name" value="Dihydropteroate synthase-like"/>
    <property type="match status" value="1"/>
</dbReference>
<dbReference type="CDD" id="cd00739">
    <property type="entry name" value="DHPS"/>
    <property type="match status" value="1"/>
</dbReference>
<dbReference type="GO" id="GO:0046656">
    <property type="term" value="P:folic acid biosynthetic process"/>
    <property type="evidence" value="ECO:0007669"/>
    <property type="project" value="UniProtKB-KW"/>
</dbReference>
<dbReference type="SUPFAM" id="SSF51717">
    <property type="entry name" value="Dihydropteroate synthetase-like"/>
    <property type="match status" value="1"/>
</dbReference>
<evidence type="ECO:0000256" key="2">
    <source>
        <dbReference type="ARBA" id="ARBA00001946"/>
    </source>
</evidence>
<dbReference type="InterPro" id="IPR006390">
    <property type="entry name" value="DHP_synth_dom"/>
</dbReference>
<dbReference type="Proteomes" id="UP000219482">
    <property type="component" value="Unassembled WGS sequence"/>
</dbReference>
<dbReference type="RefSeq" id="WP_097183609.1">
    <property type="nucleotide sequence ID" value="NZ_OCNK01000002.1"/>
</dbReference>
<keyword evidence="10 12" id="KW-0289">Folate biosynthesis</keyword>
<organism evidence="14 15">
    <name type="scientific">Blastococcus haudaquaticus</name>
    <dbReference type="NCBI Taxonomy" id="1938745"/>
    <lineage>
        <taxon>Bacteria</taxon>
        <taxon>Bacillati</taxon>
        <taxon>Actinomycetota</taxon>
        <taxon>Actinomycetes</taxon>
        <taxon>Geodermatophilales</taxon>
        <taxon>Geodermatophilaceae</taxon>
        <taxon>Blastococcus</taxon>
    </lineage>
</organism>
<keyword evidence="7 12" id="KW-0808">Transferase</keyword>
<dbReference type="GO" id="GO:0046872">
    <property type="term" value="F:metal ion binding"/>
    <property type="evidence" value="ECO:0007669"/>
    <property type="project" value="UniProtKB-KW"/>
</dbReference>
<dbReference type="InterPro" id="IPR045031">
    <property type="entry name" value="DHP_synth-like"/>
</dbReference>
<evidence type="ECO:0000256" key="8">
    <source>
        <dbReference type="ARBA" id="ARBA00022723"/>
    </source>
</evidence>
<evidence type="ECO:0000259" key="13">
    <source>
        <dbReference type="PROSITE" id="PS50972"/>
    </source>
</evidence>
<gene>
    <name evidence="14" type="ORF">SAMN06272739_1880</name>
</gene>
<comment type="function">
    <text evidence="12">Catalyzes the condensation of para-aminobenzoate (pABA) with 6-hydroxymethyl-7,8-dihydropterin diphosphate (DHPt-PP) to form 7,8-dihydropteroate (H2Pte), the immediate precursor of folate derivatives.</text>
</comment>